<feature type="transmembrane region" description="Helical" evidence="1">
    <location>
        <begin position="26"/>
        <end position="47"/>
    </location>
</feature>
<comment type="caution">
    <text evidence="2">The sequence shown here is derived from an EMBL/GenBank/DDBJ whole genome shotgun (WGS) entry which is preliminary data.</text>
</comment>
<dbReference type="EMBL" id="JALJOQ010000004">
    <property type="protein sequence ID" value="KAK9813471.1"/>
    <property type="molecule type" value="Genomic_DNA"/>
</dbReference>
<protein>
    <submittedName>
        <fullName evidence="2">Uncharacterized protein</fullName>
    </submittedName>
</protein>
<dbReference type="InterPro" id="IPR052867">
    <property type="entry name" value="ATP_Synthase_Subunit_6"/>
</dbReference>
<evidence type="ECO:0000256" key="1">
    <source>
        <dbReference type="SAM" id="Phobius"/>
    </source>
</evidence>
<dbReference type="Proteomes" id="UP001465755">
    <property type="component" value="Unassembled WGS sequence"/>
</dbReference>
<name>A0AAW1PV85_9CHLO</name>
<evidence type="ECO:0000313" key="2">
    <source>
        <dbReference type="EMBL" id="KAK9813471.1"/>
    </source>
</evidence>
<keyword evidence="1" id="KW-0812">Transmembrane</keyword>
<sequence>MSSKYPVHAITSEPAAKFALGEVKKLWPFVAGFAVTGTLLFNIALGVTDEQVKNSKMANPNAGLEHH</sequence>
<dbReference type="AlphaFoldDB" id="A0AAW1PV85"/>
<evidence type="ECO:0000313" key="3">
    <source>
        <dbReference type="Proteomes" id="UP001465755"/>
    </source>
</evidence>
<keyword evidence="1" id="KW-0472">Membrane</keyword>
<gene>
    <name evidence="2" type="ORF">WJX73_000802</name>
</gene>
<dbReference type="PANTHER" id="PTHR34565">
    <property type="entry name" value="TRANSMEMBRANE PROTEIN"/>
    <property type="match status" value="1"/>
</dbReference>
<reference evidence="2 3" key="1">
    <citation type="journal article" date="2024" name="Nat. Commun.">
        <title>Phylogenomics reveals the evolutionary origins of lichenization in chlorophyte algae.</title>
        <authorList>
            <person name="Puginier C."/>
            <person name="Libourel C."/>
            <person name="Otte J."/>
            <person name="Skaloud P."/>
            <person name="Haon M."/>
            <person name="Grisel S."/>
            <person name="Petersen M."/>
            <person name="Berrin J.G."/>
            <person name="Delaux P.M."/>
            <person name="Dal Grande F."/>
            <person name="Keller J."/>
        </authorList>
    </citation>
    <scope>NUCLEOTIDE SEQUENCE [LARGE SCALE GENOMIC DNA]</scope>
    <source>
        <strain evidence="2 3">SAG 2036</strain>
    </source>
</reference>
<proteinExistence type="predicted"/>
<keyword evidence="1" id="KW-1133">Transmembrane helix</keyword>
<accession>A0AAW1PV85</accession>
<keyword evidence="3" id="KW-1185">Reference proteome</keyword>
<dbReference type="PANTHER" id="PTHR34565:SF1">
    <property type="entry name" value="TRANSMEMBRANE PROTEIN"/>
    <property type="match status" value="1"/>
</dbReference>
<organism evidence="2 3">
    <name type="scientific">Symbiochloris irregularis</name>
    <dbReference type="NCBI Taxonomy" id="706552"/>
    <lineage>
        <taxon>Eukaryota</taxon>
        <taxon>Viridiplantae</taxon>
        <taxon>Chlorophyta</taxon>
        <taxon>core chlorophytes</taxon>
        <taxon>Trebouxiophyceae</taxon>
        <taxon>Trebouxiales</taxon>
        <taxon>Trebouxiaceae</taxon>
        <taxon>Symbiochloris</taxon>
    </lineage>
</organism>